<dbReference type="OrthoDB" id="308644at2"/>
<dbReference type="SUPFAM" id="SSF54786">
    <property type="entry name" value="YcfA/nrd intein domain"/>
    <property type="match status" value="1"/>
</dbReference>
<evidence type="ECO:0000313" key="2">
    <source>
        <dbReference type="Proteomes" id="UP000198640"/>
    </source>
</evidence>
<organism evidence="1 2">
    <name type="scientific">Nitrosomonas halophila</name>
    <dbReference type="NCBI Taxonomy" id="44576"/>
    <lineage>
        <taxon>Bacteria</taxon>
        <taxon>Pseudomonadati</taxon>
        <taxon>Pseudomonadota</taxon>
        <taxon>Betaproteobacteria</taxon>
        <taxon>Nitrosomonadales</taxon>
        <taxon>Nitrosomonadaceae</taxon>
        <taxon>Nitrosomonas</taxon>
    </lineage>
</organism>
<proteinExistence type="predicted"/>
<name>A0A1H3BFD2_9PROT</name>
<gene>
    <name evidence="1" type="ORF">SAMN05421881_10014</name>
</gene>
<sequence length="83" mass="9717">MGKYDKIMEKLLRGTSDANIAFDDIRGMLLNLGFDERIRGSHHIYRKEGVEEKINIQWSGNKVKPYQVRQVREIVLKYHLAGE</sequence>
<keyword evidence="2" id="KW-1185">Reference proteome</keyword>
<dbReference type="STRING" id="44576.SAMN05421881_10014"/>
<protein>
    <submittedName>
        <fullName evidence="1">HicA toxin of toxin-antitoxin</fullName>
    </submittedName>
</protein>
<dbReference type="Pfam" id="PF07927">
    <property type="entry name" value="HicA_toxin"/>
    <property type="match status" value="1"/>
</dbReference>
<dbReference type="InterPro" id="IPR012933">
    <property type="entry name" value="HicA_mRNA_interferase"/>
</dbReference>
<dbReference type="EMBL" id="FNOY01000001">
    <property type="protein sequence ID" value="SDX40418.1"/>
    <property type="molecule type" value="Genomic_DNA"/>
</dbReference>
<dbReference type="GO" id="GO:0003729">
    <property type="term" value="F:mRNA binding"/>
    <property type="evidence" value="ECO:0007669"/>
    <property type="project" value="InterPro"/>
</dbReference>
<dbReference type="Proteomes" id="UP000198640">
    <property type="component" value="Unassembled WGS sequence"/>
</dbReference>
<dbReference type="RefSeq" id="WP_090410828.1">
    <property type="nucleotide sequence ID" value="NZ_FNOY01000001.1"/>
</dbReference>
<accession>A0A1H3BFD2</accession>
<dbReference type="AlphaFoldDB" id="A0A1H3BFD2"/>
<reference evidence="1 2" key="1">
    <citation type="submission" date="2016-10" db="EMBL/GenBank/DDBJ databases">
        <authorList>
            <person name="de Groot N.N."/>
        </authorList>
    </citation>
    <scope>NUCLEOTIDE SEQUENCE [LARGE SCALE GENOMIC DNA]</scope>
    <source>
        <strain evidence="1 2">Nm1</strain>
    </source>
</reference>
<evidence type="ECO:0000313" key="1">
    <source>
        <dbReference type="EMBL" id="SDX40418.1"/>
    </source>
</evidence>